<dbReference type="SUPFAM" id="SSF52540">
    <property type="entry name" value="P-loop containing nucleoside triphosphate hydrolases"/>
    <property type="match status" value="1"/>
</dbReference>
<dbReference type="InterPro" id="IPR027417">
    <property type="entry name" value="P-loop_NTPase"/>
</dbReference>
<dbReference type="Gene3D" id="3.40.50.300">
    <property type="entry name" value="P-loop containing nucleotide triphosphate hydrolases"/>
    <property type="match status" value="1"/>
</dbReference>
<keyword evidence="2" id="KW-0614">Plasmid</keyword>
<geneLocation type="plasmid" evidence="2 3">
    <name>unnamed2</name>
</geneLocation>
<dbReference type="KEGG" id="sgz:C0216_32345"/>
<accession>A0A344UBA8</accession>
<proteinExistence type="predicted"/>
<dbReference type="OrthoDB" id="4179622at2"/>
<protein>
    <recommendedName>
        <fullName evidence="4">ParA family protein</fullName>
    </recommendedName>
</protein>
<dbReference type="Proteomes" id="UP000252004">
    <property type="component" value="Plasmid unnamed2"/>
</dbReference>
<sequence>MGLGLGRGEPASERIPESARLVVPVMAAGGGSGRSTVACLLADALARLGDTVVADLSARLCSPWPAWTAGAQGGGGLGALPPDRPLSRAEIRDAAAVRPAAEGRWSVLTDGREWSAAPLPLPADPAAWYQLAAAGGWQVLVADTAHPVALDITAADWAGLPGLTRGWCALPYAVPVLCAQSTAGGVHRLQQAVEVLRHCEGMPLQRTVVAFSAASDGRLPAVARAAATMLAPHTAAVVHLPHDADIRTHGLAARPSRIRGRTAGAARGLAAAVLATAREAFGDPLPAAPQPMPAPPPLPSPSPAV</sequence>
<feature type="compositionally biased region" description="Pro residues" evidence="1">
    <location>
        <begin position="286"/>
        <end position="305"/>
    </location>
</feature>
<feature type="region of interest" description="Disordered" evidence="1">
    <location>
        <begin position="282"/>
        <end position="305"/>
    </location>
</feature>
<dbReference type="RefSeq" id="WP_114059339.1">
    <property type="nucleotide sequence ID" value="NZ_CP030864.1"/>
</dbReference>
<gene>
    <name evidence="2" type="ORF">C0216_32345</name>
</gene>
<evidence type="ECO:0008006" key="4">
    <source>
        <dbReference type="Google" id="ProtNLM"/>
    </source>
</evidence>
<organism evidence="2 3">
    <name type="scientific">Streptomyces globosus</name>
    <dbReference type="NCBI Taxonomy" id="68209"/>
    <lineage>
        <taxon>Bacteria</taxon>
        <taxon>Bacillati</taxon>
        <taxon>Actinomycetota</taxon>
        <taxon>Actinomycetes</taxon>
        <taxon>Kitasatosporales</taxon>
        <taxon>Streptomycetaceae</taxon>
        <taxon>Streptomyces</taxon>
    </lineage>
</organism>
<name>A0A344UBA8_9ACTN</name>
<evidence type="ECO:0000313" key="3">
    <source>
        <dbReference type="Proteomes" id="UP000252004"/>
    </source>
</evidence>
<reference evidence="2 3" key="1">
    <citation type="submission" date="2018-01" db="EMBL/GenBank/DDBJ databases">
        <title>Draft genome Sequence of streptomyces globosus LZH-48.</title>
        <authorList>
            <person name="Ran K."/>
            <person name="Li Z."/>
            <person name="Wei S."/>
            <person name="Dong R."/>
        </authorList>
    </citation>
    <scope>NUCLEOTIDE SEQUENCE [LARGE SCALE GENOMIC DNA]</scope>
    <source>
        <strain evidence="2 3">LZH-48</strain>
        <plasmid evidence="2 3">unnamed2</plasmid>
    </source>
</reference>
<evidence type="ECO:0000313" key="2">
    <source>
        <dbReference type="EMBL" id="AXE28179.1"/>
    </source>
</evidence>
<evidence type="ECO:0000256" key="1">
    <source>
        <dbReference type="SAM" id="MobiDB-lite"/>
    </source>
</evidence>
<dbReference type="AlphaFoldDB" id="A0A344UBA8"/>
<keyword evidence="3" id="KW-1185">Reference proteome</keyword>
<dbReference type="EMBL" id="CP030864">
    <property type="protein sequence ID" value="AXE28179.1"/>
    <property type="molecule type" value="Genomic_DNA"/>
</dbReference>